<proteinExistence type="predicted"/>
<dbReference type="GO" id="GO:0009418">
    <property type="term" value="C:pilus shaft"/>
    <property type="evidence" value="ECO:0007669"/>
    <property type="project" value="InterPro"/>
</dbReference>
<feature type="region of interest" description="Disordered" evidence="1">
    <location>
        <begin position="430"/>
        <end position="452"/>
    </location>
</feature>
<reference evidence="4" key="1">
    <citation type="submission" date="2020-08" db="EMBL/GenBank/DDBJ databases">
        <title>Genomic Encyclopedia of Type Strains, Phase IV (KMG-IV): sequencing the most valuable type-strain genomes for metagenomic binning, comparative biology and taxonomic classification.</title>
        <authorList>
            <person name="Goeker M."/>
        </authorList>
    </citation>
    <scope>NUCLEOTIDE SEQUENCE [LARGE SCALE GENOMIC DNA]</scope>
    <source>
        <strain evidence="4">DSM 105720</strain>
    </source>
</reference>
<sequence length="477" mass="51135">MMKIKYFLVAALAILGLAGCSDAQNDFPEVDSGEVKGYLSLRLTGDVNTRTSEGSEGTDGGIPAESTITGVTVLIANNAGLVTSVHHPSITGVQTEAFKVSLGTHYVYALVNNPGISIVADVTNINDVVEAVTSAAEATSGYKNGKFLMVNARNSSTELGGVPVNITSNHTITTPAPVTIKVDRVAAKITDITTTPTVTSLANSTANFVTGVDVDGYVLLNVRKEFNVLQKWGYNNYSNGAPLNYEVLVGVPFESSPTILVKDKFFHHIGEYTQLVKDGGGVITEINNISSSAAYTATDKYMTENRPEIKFYGTDEITAGRGVTSGVIYRVQAKNGGGDLPTFYVYKEEIFASRTALEAHEDFDGVTLPTAAGELRGKGIKVYENGVMYYTYFIKDPNVAHTYGGKDYYGVFRNSIYKLNITSIKDLGDDVPGGGTVDPEEPGTGEPGNPDIDTEEAYIQVTVTINPWVLNTINIEF</sequence>
<dbReference type="InterPro" id="IPR047786">
    <property type="entry name" value="Mfa1_fim"/>
</dbReference>
<evidence type="ECO:0000313" key="5">
    <source>
        <dbReference type="Proteomes" id="UP000560658"/>
    </source>
</evidence>
<dbReference type="InterPro" id="IPR029140">
    <property type="entry name" value="Mfa1_C"/>
</dbReference>
<evidence type="ECO:0000256" key="2">
    <source>
        <dbReference type="SAM" id="SignalP"/>
    </source>
</evidence>
<evidence type="ECO:0000256" key="1">
    <source>
        <dbReference type="SAM" id="MobiDB-lite"/>
    </source>
</evidence>
<dbReference type="Pfam" id="PF15495">
    <property type="entry name" value="Fimbrillin_C"/>
    <property type="match status" value="1"/>
</dbReference>
<gene>
    <name evidence="4" type="ORF">GGR06_004118</name>
</gene>
<accession>A0A840DA26</accession>
<name>A0A840DA26_9BACE</name>
<feature type="chain" id="PRO_5032399156" description="Minor fimbrium subunit Mfa1 C-terminal domain-containing protein" evidence="2">
    <location>
        <begin position="24"/>
        <end position="477"/>
    </location>
</feature>
<dbReference type="AlphaFoldDB" id="A0A840DA26"/>
<dbReference type="NCBIfam" id="NF038041">
    <property type="entry name" value="fim_Mfa1_fam"/>
    <property type="match status" value="1"/>
</dbReference>
<protein>
    <recommendedName>
        <fullName evidence="3">Minor fimbrium subunit Mfa1 C-terminal domain-containing protein</fullName>
    </recommendedName>
</protein>
<feature type="signal peptide" evidence="2">
    <location>
        <begin position="1"/>
        <end position="23"/>
    </location>
</feature>
<dbReference type="Proteomes" id="UP000560658">
    <property type="component" value="Unassembled WGS sequence"/>
</dbReference>
<comment type="caution">
    <text evidence="4">The sequence shown here is derived from an EMBL/GenBank/DDBJ whole genome shotgun (WGS) entry which is preliminary data.</text>
</comment>
<dbReference type="RefSeq" id="WP_081741513.1">
    <property type="nucleotide sequence ID" value="NZ_JACIER010000027.1"/>
</dbReference>
<feature type="domain" description="Minor fimbrium subunit Mfa1 C-terminal" evidence="3">
    <location>
        <begin position="382"/>
        <end position="472"/>
    </location>
</feature>
<dbReference type="Gene3D" id="2.60.40.3690">
    <property type="match status" value="1"/>
</dbReference>
<dbReference type="EMBL" id="JACIER010000027">
    <property type="protein sequence ID" value="MBB4046284.1"/>
    <property type="molecule type" value="Genomic_DNA"/>
</dbReference>
<dbReference type="PROSITE" id="PS51257">
    <property type="entry name" value="PROKAR_LIPOPROTEIN"/>
    <property type="match status" value="1"/>
</dbReference>
<keyword evidence="2" id="KW-0732">Signal</keyword>
<dbReference type="Gene3D" id="2.60.40.2580">
    <property type="match status" value="1"/>
</dbReference>
<evidence type="ECO:0000259" key="3">
    <source>
        <dbReference type="Pfam" id="PF15495"/>
    </source>
</evidence>
<evidence type="ECO:0000313" key="4">
    <source>
        <dbReference type="EMBL" id="MBB4046284.1"/>
    </source>
</evidence>
<keyword evidence="5" id="KW-1185">Reference proteome</keyword>
<organism evidence="4 5">
    <name type="scientific">Bacteroides reticulotermitis</name>
    <dbReference type="NCBI Taxonomy" id="1133319"/>
    <lineage>
        <taxon>Bacteria</taxon>
        <taxon>Pseudomonadati</taxon>
        <taxon>Bacteroidota</taxon>
        <taxon>Bacteroidia</taxon>
        <taxon>Bacteroidales</taxon>
        <taxon>Bacteroidaceae</taxon>
        <taxon>Bacteroides</taxon>
    </lineage>
</organism>